<evidence type="ECO:0000256" key="4">
    <source>
        <dbReference type="ARBA" id="ARBA00022679"/>
    </source>
</evidence>
<evidence type="ECO:0000259" key="14">
    <source>
        <dbReference type="PROSITE" id="PS51726"/>
    </source>
</evidence>
<dbReference type="GO" id="GO:0008270">
    <property type="term" value="F:zinc ion binding"/>
    <property type="evidence" value="ECO:0007669"/>
    <property type="project" value="UniProtKB-KW"/>
</dbReference>
<dbReference type="Gene3D" id="3.40.630.30">
    <property type="match status" value="1"/>
</dbReference>
<comment type="similarity">
    <text evidence="2 12">Belongs to the MYST (SAS/MOZ) family.</text>
</comment>
<comment type="subcellular location">
    <subcellularLocation>
        <location evidence="1 12">Nucleus</location>
    </subcellularLocation>
</comment>
<evidence type="ECO:0000256" key="2">
    <source>
        <dbReference type="ARBA" id="ARBA00010107"/>
    </source>
</evidence>
<dbReference type="EMBL" id="HBEF01017385">
    <property type="protein sequence ID" value="CAD8338664.1"/>
    <property type="molecule type" value="Transcribed_RNA"/>
</dbReference>
<reference evidence="15" key="1">
    <citation type="submission" date="2021-01" db="EMBL/GenBank/DDBJ databases">
        <authorList>
            <person name="Corre E."/>
            <person name="Pelletier E."/>
            <person name="Niang G."/>
            <person name="Scheremetjew M."/>
            <person name="Finn R."/>
            <person name="Kale V."/>
            <person name="Holt S."/>
            <person name="Cochrane G."/>
            <person name="Meng A."/>
            <person name="Brown T."/>
            <person name="Cohen L."/>
        </authorList>
    </citation>
    <scope>NUCLEOTIDE SEQUENCE</scope>
    <source>
        <strain evidence="15">CCMP3328</strain>
    </source>
</reference>
<feature type="active site" description="Proton donor/acceptor" evidence="11">
    <location>
        <position position="415"/>
    </location>
</feature>
<evidence type="ECO:0000256" key="1">
    <source>
        <dbReference type="ARBA" id="ARBA00004123"/>
    </source>
</evidence>
<dbReference type="GO" id="GO:0006357">
    <property type="term" value="P:regulation of transcription by RNA polymerase II"/>
    <property type="evidence" value="ECO:0007669"/>
    <property type="project" value="TreeGrafter"/>
</dbReference>
<feature type="compositionally biased region" description="Polar residues" evidence="13">
    <location>
        <begin position="22"/>
        <end position="31"/>
    </location>
</feature>
<evidence type="ECO:0000313" key="15">
    <source>
        <dbReference type="EMBL" id="CAD8338664.1"/>
    </source>
</evidence>
<name>A0A7R9WZY6_9STRA</name>
<keyword evidence="10 12" id="KW-0539">Nucleus</keyword>
<evidence type="ECO:0000256" key="11">
    <source>
        <dbReference type="PIRSR" id="PIRSR602717-51"/>
    </source>
</evidence>
<dbReference type="InterPro" id="IPR016197">
    <property type="entry name" value="Chromo-like_dom_sf"/>
</dbReference>
<dbReference type="GO" id="GO:0003682">
    <property type="term" value="F:chromatin binding"/>
    <property type="evidence" value="ECO:0007669"/>
    <property type="project" value="TreeGrafter"/>
</dbReference>
<dbReference type="FunFam" id="1.10.10.10:FF:000022">
    <property type="entry name" value="Histone acetyltransferase"/>
    <property type="match status" value="1"/>
</dbReference>
<feature type="compositionally biased region" description="Low complexity" evidence="13">
    <location>
        <begin position="34"/>
        <end position="54"/>
    </location>
</feature>
<dbReference type="GO" id="GO:0003712">
    <property type="term" value="F:transcription coregulator activity"/>
    <property type="evidence" value="ECO:0007669"/>
    <property type="project" value="TreeGrafter"/>
</dbReference>
<dbReference type="Gene3D" id="1.10.10.10">
    <property type="entry name" value="Winged helix-like DNA-binding domain superfamily/Winged helix DNA-binding domain"/>
    <property type="match status" value="1"/>
</dbReference>
<dbReference type="SUPFAM" id="SSF55729">
    <property type="entry name" value="Acyl-CoA N-acyltransferases (Nat)"/>
    <property type="match status" value="1"/>
</dbReference>
<dbReference type="GO" id="GO:0000785">
    <property type="term" value="C:chromatin"/>
    <property type="evidence" value="ECO:0007669"/>
    <property type="project" value="TreeGrafter"/>
</dbReference>
<dbReference type="PROSITE" id="PS51726">
    <property type="entry name" value="MYST_HAT"/>
    <property type="match status" value="1"/>
</dbReference>
<proteinExistence type="inferred from homology"/>
<evidence type="ECO:0000256" key="5">
    <source>
        <dbReference type="ARBA" id="ARBA00022723"/>
    </source>
</evidence>
<dbReference type="InterPro" id="IPR036388">
    <property type="entry name" value="WH-like_DNA-bd_sf"/>
</dbReference>
<dbReference type="FunFam" id="3.30.60.60:FF:000001">
    <property type="entry name" value="Histone acetyltransferase"/>
    <property type="match status" value="1"/>
</dbReference>
<dbReference type="Pfam" id="PF17772">
    <property type="entry name" value="zf-MYST"/>
    <property type="match status" value="1"/>
</dbReference>
<evidence type="ECO:0000256" key="10">
    <source>
        <dbReference type="ARBA" id="ARBA00023242"/>
    </source>
</evidence>
<evidence type="ECO:0000256" key="7">
    <source>
        <dbReference type="ARBA" id="ARBA00022833"/>
    </source>
</evidence>
<dbReference type="InterPro" id="IPR002717">
    <property type="entry name" value="HAT_MYST-type"/>
</dbReference>
<feature type="region of interest" description="Disordered" evidence="13">
    <location>
        <begin position="1"/>
        <end position="92"/>
    </location>
</feature>
<comment type="catalytic activity">
    <reaction evidence="12">
        <text>L-lysyl-[protein] + acetyl-CoA = N(6)-acetyl-L-lysyl-[protein] + CoA + H(+)</text>
        <dbReference type="Rhea" id="RHEA:45948"/>
        <dbReference type="Rhea" id="RHEA-COMP:9752"/>
        <dbReference type="Rhea" id="RHEA-COMP:10731"/>
        <dbReference type="ChEBI" id="CHEBI:15378"/>
        <dbReference type="ChEBI" id="CHEBI:29969"/>
        <dbReference type="ChEBI" id="CHEBI:57287"/>
        <dbReference type="ChEBI" id="CHEBI:57288"/>
        <dbReference type="ChEBI" id="CHEBI:61930"/>
        <dbReference type="EC" id="2.3.1.48"/>
    </reaction>
</comment>
<organism evidence="15">
    <name type="scientific">Craspedostauros australis</name>
    <dbReference type="NCBI Taxonomy" id="1486917"/>
    <lineage>
        <taxon>Eukaryota</taxon>
        <taxon>Sar</taxon>
        <taxon>Stramenopiles</taxon>
        <taxon>Ochrophyta</taxon>
        <taxon>Bacillariophyta</taxon>
        <taxon>Bacillariophyceae</taxon>
        <taxon>Bacillariophycidae</taxon>
        <taxon>Naviculales</taxon>
        <taxon>Naviculaceae</taxon>
        <taxon>Craspedostauros</taxon>
    </lineage>
</organism>
<sequence length="516" mass="58458">MKTDRDDAGVKMVTIASPETVGASTVHSATKSPAHASAMAQDAAANGAAGHAHALSQDKAATRGNGTTEVGATKANADEAEPPEQTEEKPLQIGDRCEVLWRDKTQQLQAIIIERRPVNYTRKRKKKGKTNDPDLETLKIDEIQYYVHYEGQDRRLDEWILIDKFILGTLKRVKDESDEKADDSRKLRRRSGVSSHSGSGHAGSGGGHAGSFSMSGGNWHGGSGDPSLAALEREHEETTKVKNIEKIVMGEYEVECWYFSPYPEEYAQAERLYICEFCLTYMRKPSTYRDHKANCACRHPPGKEIYRETGLSVFEIDGKEHRAYCQNLCLLAKLFLDHKTLYYDVDPFYFYIICQVDDSGAHIVGYFSKEKVSQEDYNLACILTFPQYQKHGYGKFIISFSYELTKLEAKTGSPEKPLSDLGKISYRSYWKYILFNIFSKHDPTKNISVEDISVQTGIKREDIISTLQSLDMIKCWKGQHVIYVKQGQINEYMSQVRHPRLCKPDCLEWKPPKSNN</sequence>
<accession>A0A7R9WZY6</accession>
<dbReference type="InterPro" id="IPR050603">
    <property type="entry name" value="MYST_HAT"/>
</dbReference>
<keyword evidence="9" id="KW-0007">Acetylation</keyword>
<keyword evidence="8" id="KW-0156">Chromatin regulator</keyword>
<evidence type="ECO:0000256" key="6">
    <source>
        <dbReference type="ARBA" id="ARBA00022771"/>
    </source>
</evidence>
<dbReference type="GO" id="GO:0004402">
    <property type="term" value="F:histone acetyltransferase activity"/>
    <property type="evidence" value="ECO:0007669"/>
    <property type="project" value="InterPro"/>
</dbReference>
<dbReference type="Pfam" id="PF01853">
    <property type="entry name" value="MOZ_SAS"/>
    <property type="match status" value="1"/>
</dbReference>
<feature type="compositionally biased region" description="Gly residues" evidence="13">
    <location>
        <begin position="200"/>
        <end position="209"/>
    </location>
</feature>
<evidence type="ECO:0000256" key="8">
    <source>
        <dbReference type="ARBA" id="ARBA00022853"/>
    </source>
</evidence>
<dbReference type="GO" id="GO:0005634">
    <property type="term" value="C:nucleus"/>
    <property type="evidence" value="ECO:0007669"/>
    <property type="project" value="UniProtKB-SubCell"/>
</dbReference>
<evidence type="ECO:0000256" key="9">
    <source>
        <dbReference type="ARBA" id="ARBA00022990"/>
    </source>
</evidence>
<dbReference type="PANTHER" id="PTHR10615:SF161">
    <property type="entry name" value="HISTONE ACETYLTRANSFERASE KAT7"/>
    <property type="match status" value="1"/>
</dbReference>
<dbReference type="FunFam" id="3.40.630.30:FF:000002">
    <property type="entry name" value="Histone acetyltransferase"/>
    <property type="match status" value="1"/>
</dbReference>
<keyword evidence="7" id="KW-0862">Zinc</keyword>
<evidence type="ECO:0000256" key="3">
    <source>
        <dbReference type="ARBA" id="ARBA00013184"/>
    </source>
</evidence>
<evidence type="ECO:0000256" key="12">
    <source>
        <dbReference type="RuleBase" id="RU361211"/>
    </source>
</evidence>
<keyword evidence="6" id="KW-0863">Zinc-finger</keyword>
<dbReference type="Pfam" id="PF11717">
    <property type="entry name" value="Tudor-knot"/>
    <property type="match status" value="1"/>
</dbReference>
<keyword evidence="4" id="KW-0808">Transferase</keyword>
<dbReference type="Gene3D" id="2.30.30.140">
    <property type="match status" value="1"/>
</dbReference>
<gene>
    <name evidence="15" type="ORF">CAUS1442_LOCUS10797</name>
</gene>
<dbReference type="EC" id="2.3.1.48" evidence="3 12"/>
<dbReference type="SUPFAM" id="SSF54160">
    <property type="entry name" value="Chromo domain-like"/>
    <property type="match status" value="1"/>
</dbReference>
<protein>
    <recommendedName>
        <fullName evidence="3 12">Histone acetyltransferase</fullName>
        <ecNumber evidence="3 12">2.3.1.48</ecNumber>
    </recommendedName>
</protein>
<keyword evidence="5" id="KW-0479">Metal-binding</keyword>
<dbReference type="AlphaFoldDB" id="A0A7R9WZY6"/>
<feature type="region of interest" description="Disordered" evidence="13">
    <location>
        <begin position="177"/>
        <end position="217"/>
    </location>
</feature>
<evidence type="ECO:0000256" key="13">
    <source>
        <dbReference type="SAM" id="MobiDB-lite"/>
    </source>
</evidence>
<dbReference type="Gene3D" id="3.30.60.60">
    <property type="entry name" value="N-acetyl transferase-like"/>
    <property type="match status" value="1"/>
</dbReference>
<dbReference type="InterPro" id="IPR016181">
    <property type="entry name" value="Acyl_CoA_acyltransferase"/>
</dbReference>
<dbReference type="PANTHER" id="PTHR10615">
    <property type="entry name" value="HISTONE ACETYLTRANSFERASE"/>
    <property type="match status" value="1"/>
</dbReference>
<feature type="domain" description="MYST-type HAT" evidence="14">
    <location>
        <begin position="239"/>
        <end position="511"/>
    </location>
</feature>
<dbReference type="InterPro" id="IPR040706">
    <property type="entry name" value="Zf-MYST"/>
</dbReference>
<dbReference type="InterPro" id="IPR025995">
    <property type="entry name" value="Tudor-knot"/>
</dbReference>